<comment type="similarity">
    <text evidence="11 12">Belongs to the TonB-dependent receptor family.</text>
</comment>
<evidence type="ECO:0000256" key="1">
    <source>
        <dbReference type="ARBA" id="ARBA00004571"/>
    </source>
</evidence>
<evidence type="ECO:0000256" key="8">
    <source>
        <dbReference type="ARBA" id="ARBA00023077"/>
    </source>
</evidence>
<keyword evidence="10 11" id="KW-0998">Cell outer membrane</keyword>
<keyword evidence="3 11" id="KW-1134">Transmembrane beta strand</keyword>
<dbReference type="PANTHER" id="PTHR32552">
    <property type="entry name" value="FERRICHROME IRON RECEPTOR-RELATED"/>
    <property type="match status" value="1"/>
</dbReference>
<dbReference type="RefSeq" id="WP_229738478.1">
    <property type="nucleotide sequence ID" value="NZ_BMER01000001.1"/>
</dbReference>
<feature type="domain" description="TonB-dependent receptor plug" evidence="15">
    <location>
        <begin position="211"/>
        <end position="309"/>
    </location>
</feature>
<dbReference type="Pfam" id="PF00593">
    <property type="entry name" value="TonB_dep_Rec_b-barrel"/>
    <property type="match status" value="1"/>
</dbReference>
<evidence type="ECO:0000256" key="2">
    <source>
        <dbReference type="ARBA" id="ARBA00022448"/>
    </source>
</evidence>
<evidence type="ECO:0000256" key="4">
    <source>
        <dbReference type="ARBA" id="ARBA00022496"/>
    </source>
</evidence>
<evidence type="ECO:0000256" key="10">
    <source>
        <dbReference type="ARBA" id="ARBA00023237"/>
    </source>
</evidence>
<comment type="caution">
    <text evidence="16">The sequence shown here is derived from an EMBL/GenBank/DDBJ whole genome shotgun (WGS) entry which is preliminary data.</text>
</comment>
<evidence type="ECO:0000313" key="17">
    <source>
        <dbReference type="Proteomes" id="UP000660862"/>
    </source>
</evidence>
<keyword evidence="13" id="KW-0732">Signal</keyword>
<dbReference type="Gene3D" id="2.40.170.20">
    <property type="entry name" value="TonB-dependent receptor, beta-barrel domain"/>
    <property type="match status" value="1"/>
</dbReference>
<dbReference type="NCBIfam" id="TIGR04056">
    <property type="entry name" value="OMP_RagA_SusC"/>
    <property type="match status" value="1"/>
</dbReference>
<evidence type="ECO:0000259" key="15">
    <source>
        <dbReference type="Pfam" id="PF07715"/>
    </source>
</evidence>
<feature type="chain" id="PRO_5037012395" evidence="13">
    <location>
        <begin position="30"/>
        <end position="1145"/>
    </location>
</feature>
<keyword evidence="6" id="KW-0408">Iron</keyword>
<evidence type="ECO:0000256" key="11">
    <source>
        <dbReference type="PROSITE-ProRule" id="PRU01360"/>
    </source>
</evidence>
<dbReference type="Pfam" id="PF07715">
    <property type="entry name" value="Plug"/>
    <property type="match status" value="1"/>
</dbReference>
<keyword evidence="5 11" id="KW-0812">Transmembrane</keyword>
<dbReference type="Proteomes" id="UP000660862">
    <property type="component" value="Unassembled WGS sequence"/>
</dbReference>
<keyword evidence="2 11" id="KW-0813">Transport</keyword>
<feature type="signal peptide" evidence="13">
    <location>
        <begin position="1"/>
        <end position="29"/>
    </location>
</feature>
<dbReference type="AlphaFoldDB" id="A0A917HB75"/>
<reference evidence="16" key="1">
    <citation type="journal article" date="2014" name="Int. J. Syst. Evol. Microbiol.">
        <title>Complete genome sequence of Corynebacterium casei LMG S-19264T (=DSM 44701T), isolated from a smear-ripened cheese.</title>
        <authorList>
            <consortium name="US DOE Joint Genome Institute (JGI-PGF)"/>
            <person name="Walter F."/>
            <person name="Albersmeier A."/>
            <person name="Kalinowski J."/>
            <person name="Ruckert C."/>
        </authorList>
    </citation>
    <scope>NUCLEOTIDE SEQUENCE</scope>
    <source>
        <strain evidence="16">CGMCC 1.12195</strain>
    </source>
</reference>
<dbReference type="InterPro" id="IPR008969">
    <property type="entry name" value="CarboxyPept-like_regulatory"/>
</dbReference>
<keyword evidence="9 11" id="KW-0472">Membrane</keyword>
<evidence type="ECO:0000256" key="3">
    <source>
        <dbReference type="ARBA" id="ARBA00022452"/>
    </source>
</evidence>
<dbReference type="PROSITE" id="PS52016">
    <property type="entry name" value="TONB_DEPENDENT_REC_3"/>
    <property type="match status" value="1"/>
</dbReference>
<evidence type="ECO:0000256" key="6">
    <source>
        <dbReference type="ARBA" id="ARBA00023004"/>
    </source>
</evidence>
<dbReference type="GO" id="GO:0006826">
    <property type="term" value="P:iron ion transport"/>
    <property type="evidence" value="ECO:0007669"/>
    <property type="project" value="UniProtKB-KW"/>
</dbReference>
<dbReference type="InterPro" id="IPR012910">
    <property type="entry name" value="Plug_dom"/>
</dbReference>
<evidence type="ECO:0000259" key="14">
    <source>
        <dbReference type="Pfam" id="PF00593"/>
    </source>
</evidence>
<dbReference type="InterPro" id="IPR023996">
    <property type="entry name" value="TonB-dep_OMP_SusC/RagA"/>
</dbReference>
<dbReference type="InterPro" id="IPR037066">
    <property type="entry name" value="Plug_dom_sf"/>
</dbReference>
<dbReference type="InterPro" id="IPR039426">
    <property type="entry name" value="TonB-dep_rcpt-like"/>
</dbReference>
<dbReference type="SUPFAM" id="SSF49464">
    <property type="entry name" value="Carboxypeptidase regulatory domain-like"/>
    <property type="match status" value="1"/>
</dbReference>
<evidence type="ECO:0000313" key="16">
    <source>
        <dbReference type="EMBL" id="GGG72957.1"/>
    </source>
</evidence>
<evidence type="ECO:0000256" key="9">
    <source>
        <dbReference type="ARBA" id="ARBA00023136"/>
    </source>
</evidence>
<evidence type="ECO:0000256" key="13">
    <source>
        <dbReference type="SAM" id="SignalP"/>
    </source>
</evidence>
<dbReference type="SUPFAM" id="SSF56935">
    <property type="entry name" value="Porins"/>
    <property type="match status" value="1"/>
</dbReference>
<feature type="domain" description="TonB-dependent receptor-like beta-barrel" evidence="14">
    <location>
        <begin position="543"/>
        <end position="900"/>
    </location>
</feature>
<evidence type="ECO:0000256" key="5">
    <source>
        <dbReference type="ARBA" id="ARBA00022692"/>
    </source>
</evidence>
<protein>
    <submittedName>
        <fullName evidence="16">SusC/RagA family TonB-linked outer membrane protein</fullName>
    </submittedName>
</protein>
<dbReference type="Pfam" id="PF13715">
    <property type="entry name" value="CarbopepD_reg_2"/>
    <property type="match status" value="1"/>
</dbReference>
<organism evidence="16 17">
    <name type="scientific">Parapedobacter pyrenivorans</name>
    <dbReference type="NCBI Taxonomy" id="1305674"/>
    <lineage>
        <taxon>Bacteria</taxon>
        <taxon>Pseudomonadati</taxon>
        <taxon>Bacteroidota</taxon>
        <taxon>Sphingobacteriia</taxon>
        <taxon>Sphingobacteriales</taxon>
        <taxon>Sphingobacteriaceae</taxon>
        <taxon>Parapedobacter</taxon>
    </lineage>
</organism>
<accession>A0A917HB75</accession>
<keyword evidence="8 12" id="KW-0798">TonB box</keyword>
<proteinExistence type="inferred from homology"/>
<dbReference type="InterPro" id="IPR000531">
    <property type="entry name" value="Beta-barrel_TonB"/>
</dbReference>
<sequence>MKFIRYQPLLGKYYIFAILWGLLAGSALASGQTDVLDQRVTITLQKGNLATALNALKIDYQVKFAYDPQKFQLEVNQITEKVFMDAPLSTVLSNLLYPVGIGYKEVNGTIILTERPRVQTRVSGMVRDSLGNPLQGVSVSEKENVSGAATAADGRYQLVTHADAILVFSMLGYVTQEEPVNGRTTIDVLLKADASALEEVVVTAIGIRQQKRKIGYATQEVNPEVLSQSKTTNLGSALSGQVAGLTVANPTGLFQTPSLTLRGNKPLIVLDGVPVETDFYDISSEDIENINVLKGTTASALYGSRGKNGAILITSKRAKEEILEVNVGTNNLFTAGFTVYPETQTQYGNGSNGQYEFWDGADGGISDGDMIWGPKFGTGVKVPQWNSPIRDKQTDEVIPWWGDVSGTIYDDKSRYERVPTDWVRYDNLGDFLSTGIVTNNSLSMAYKGKRASFYASGNYAYQKGQVPNTSLNTGGAKLNASFFLADNLQLDASLSYNKVYSPNYPRYGYGPKNHMYTILIWMGDDVNGKDLREHRYVPGQEGYRQANYNYAWYNNPYFAALELQQKQDRNVMHGQTQLNWKILPNLNLQGRASMRENRTFEDMQSPKSYMNYGDSRNGDYKLWNKAQLNIDADVLATYNQSLASQLDLTLNVGASSFHRTYREDYESSDGLIVPFVYSLNNTQGPVQATNYFQEKAIRSVYGSANLDIFNALYLNFSARNDWSSTLPQGGNSYFYPAVSMSTVVSDYLKLPKAFDFLRLYASWAQVSSDLDPYSIYSSYNKSVTYGSIPSVTYPAGIVNPAIQPDKSTSYEAGVSTAFANNRFSVDFTYYHIKDENQIIDLNISEASGFSSRKVNGNVYLTNGYEVMAAAKPIVGKDFSWDMSINWNHYAKRIDEIYGNQAKFGELRVGDRADSYYATVWQKSSDGKLILDPNSGLPIRDPYPTYIGNLEPDWRLGFQNRFNVKGFMVNLDIDGAWGGVMRSMTIEKMWWGGKHPKSVEYRDAEYAAGHPVYVPTGVVVTGGELQRDVDGNILSDTRTYTSNVTAVNWQTWSQIYPYQAQVTEAESKQFANTYDRSYFKLRRLSIGYDVAKLMKIGHAKNAVVTLYGYNLLMWKKIPYIDPDYGNDNDLQDPSARYLGFSINLKF</sequence>
<dbReference type="GO" id="GO:0009279">
    <property type="term" value="C:cell outer membrane"/>
    <property type="evidence" value="ECO:0007669"/>
    <property type="project" value="UniProtKB-SubCell"/>
</dbReference>
<dbReference type="PANTHER" id="PTHR32552:SF81">
    <property type="entry name" value="TONB-DEPENDENT OUTER MEMBRANE RECEPTOR"/>
    <property type="match status" value="1"/>
</dbReference>
<gene>
    <name evidence="16" type="ORF">GCM10007415_00330</name>
</gene>
<dbReference type="InterPro" id="IPR023997">
    <property type="entry name" value="TonB-dep_OMP_SusC/RagA_CS"/>
</dbReference>
<keyword evidence="7" id="KW-0406">Ion transport</keyword>
<reference evidence="16" key="2">
    <citation type="submission" date="2020-09" db="EMBL/GenBank/DDBJ databases">
        <authorList>
            <person name="Sun Q."/>
            <person name="Zhou Y."/>
        </authorList>
    </citation>
    <scope>NUCLEOTIDE SEQUENCE</scope>
    <source>
        <strain evidence="16">CGMCC 1.12195</strain>
    </source>
</reference>
<dbReference type="NCBIfam" id="TIGR04057">
    <property type="entry name" value="SusC_RagA_signa"/>
    <property type="match status" value="1"/>
</dbReference>
<dbReference type="EMBL" id="BMER01000001">
    <property type="protein sequence ID" value="GGG72957.1"/>
    <property type="molecule type" value="Genomic_DNA"/>
</dbReference>
<comment type="subcellular location">
    <subcellularLocation>
        <location evidence="1 11">Cell outer membrane</location>
        <topology evidence="1 11">Multi-pass membrane protein</topology>
    </subcellularLocation>
</comment>
<evidence type="ECO:0000256" key="7">
    <source>
        <dbReference type="ARBA" id="ARBA00023065"/>
    </source>
</evidence>
<dbReference type="Gene3D" id="2.170.130.10">
    <property type="entry name" value="TonB-dependent receptor, plug domain"/>
    <property type="match status" value="1"/>
</dbReference>
<evidence type="ECO:0000256" key="12">
    <source>
        <dbReference type="RuleBase" id="RU003357"/>
    </source>
</evidence>
<keyword evidence="17" id="KW-1185">Reference proteome</keyword>
<name>A0A917HB75_9SPHI</name>
<dbReference type="InterPro" id="IPR036942">
    <property type="entry name" value="Beta-barrel_TonB_sf"/>
</dbReference>
<keyword evidence="4" id="KW-0410">Iron transport</keyword>